<dbReference type="Gene3D" id="3.30.2350.20">
    <property type="entry name" value="TruD, catalytic domain"/>
    <property type="match status" value="1"/>
</dbReference>
<evidence type="ECO:0000313" key="7">
    <source>
        <dbReference type="Proteomes" id="UP000008631"/>
    </source>
</evidence>
<evidence type="ECO:0000256" key="4">
    <source>
        <dbReference type="SAM" id="MobiDB-lite"/>
    </source>
</evidence>
<dbReference type="GO" id="GO:0008033">
    <property type="term" value="P:tRNA processing"/>
    <property type="evidence" value="ECO:0007669"/>
    <property type="project" value="UniProtKB-KW"/>
</dbReference>
<dbReference type="HOGENOM" id="CLU_005281_4_1_0"/>
<dbReference type="InterPro" id="IPR011760">
    <property type="entry name" value="PsdUridine_synth_TruD_insert"/>
</dbReference>
<dbReference type="PROSITE" id="PS50984">
    <property type="entry name" value="TRUD"/>
    <property type="match status" value="1"/>
</dbReference>
<accession>E8R1E2</accession>
<keyword evidence="2" id="KW-0819">tRNA processing</keyword>
<feature type="region of interest" description="Disordered" evidence="4">
    <location>
        <begin position="432"/>
        <end position="485"/>
    </location>
</feature>
<evidence type="ECO:0000256" key="3">
    <source>
        <dbReference type="ARBA" id="ARBA00023235"/>
    </source>
</evidence>
<evidence type="ECO:0000313" key="6">
    <source>
        <dbReference type="EMBL" id="ADV62359.1"/>
    </source>
</evidence>
<evidence type="ECO:0000259" key="5">
    <source>
        <dbReference type="PROSITE" id="PS50984"/>
    </source>
</evidence>
<dbReference type="KEGG" id="ipa:Isop_1776"/>
<dbReference type="InterPro" id="IPR020103">
    <property type="entry name" value="PsdUridine_synth_cat_dom_sf"/>
</dbReference>
<organism evidence="6 7">
    <name type="scientific">Isosphaera pallida (strain ATCC 43644 / DSM 9630 / IS1B)</name>
    <dbReference type="NCBI Taxonomy" id="575540"/>
    <lineage>
        <taxon>Bacteria</taxon>
        <taxon>Pseudomonadati</taxon>
        <taxon>Planctomycetota</taxon>
        <taxon>Planctomycetia</taxon>
        <taxon>Isosphaerales</taxon>
        <taxon>Isosphaeraceae</taxon>
        <taxon>Isosphaera</taxon>
    </lineage>
</organism>
<dbReference type="GO" id="GO:0140098">
    <property type="term" value="F:catalytic activity, acting on RNA"/>
    <property type="evidence" value="ECO:0007669"/>
    <property type="project" value="UniProtKB-ARBA"/>
</dbReference>
<dbReference type="GO" id="GO:0009982">
    <property type="term" value="F:pseudouridine synthase activity"/>
    <property type="evidence" value="ECO:0007669"/>
    <property type="project" value="InterPro"/>
</dbReference>
<dbReference type="AlphaFoldDB" id="E8R1E2"/>
<dbReference type="InParanoid" id="E8R1E2"/>
<feature type="compositionally biased region" description="Low complexity" evidence="4">
    <location>
        <begin position="36"/>
        <end position="54"/>
    </location>
</feature>
<feature type="domain" description="TRUD" evidence="5">
    <location>
        <begin position="172"/>
        <end position="382"/>
    </location>
</feature>
<evidence type="ECO:0000256" key="2">
    <source>
        <dbReference type="ARBA" id="ARBA00022694"/>
    </source>
</evidence>
<dbReference type="PANTHER" id="PTHR13326:SF21">
    <property type="entry name" value="PSEUDOURIDYLATE SYNTHASE PUS7L"/>
    <property type="match status" value="1"/>
</dbReference>
<dbReference type="GO" id="GO:0003723">
    <property type="term" value="F:RNA binding"/>
    <property type="evidence" value="ECO:0007669"/>
    <property type="project" value="InterPro"/>
</dbReference>
<dbReference type="EMBL" id="CP002353">
    <property type="protein sequence ID" value="ADV62359.1"/>
    <property type="molecule type" value="Genomic_DNA"/>
</dbReference>
<dbReference type="PROSITE" id="PS01268">
    <property type="entry name" value="UPF0024"/>
    <property type="match status" value="1"/>
</dbReference>
<sequence length="485" mass="55451">MKLKRLPEDFLVEERLLIPLTDPRALPTSDLDCDDSQAQGVSSGSESSLGQTSSDQPIARGEFVLYRLTKIGLGTPEALEAIRRRWNLPRASLSVGGLKDRHARTIQYLTIRRGPWRRLRQSRLELVPVGTMSRPYGPRDFAGNRFSLVLRDLDRDALERAKRGLESLERDGLPNYFDDQRFGSVGFTGEFQAASWLKGDHARALWLAIAQANPLDRPHARHEKELLRAHWGDWLAAKAALPRGHARSLVTYLVDHPEDFRGAFARLRYDDRSIAFSAFQSHIWNLALASWIRHHLPETRRLEIPFKLGPLPIPHHLDPFHAETLNHLRVPLPSARNPKPVGEWAGHFARALDPFGLTWDDLRVRHLKDLFLSKGDRPALIRPERVRFESQPDELYPRRSKLILQFDLPRGSYATILVKRITAFVESLERGRSFTLGPPSQPSETRGGDHDELSPPSLPQPRRRRPQPRRKRPGFNPLADDRFTP</sequence>
<name>E8R1E2_ISOPI</name>
<dbReference type="SUPFAM" id="SSF55120">
    <property type="entry name" value="Pseudouridine synthase"/>
    <property type="match status" value="1"/>
</dbReference>
<evidence type="ECO:0000256" key="1">
    <source>
        <dbReference type="ARBA" id="ARBA00007953"/>
    </source>
</evidence>
<dbReference type="OrthoDB" id="1550679at2"/>
<dbReference type="Gene3D" id="1.10.1510.30">
    <property type="match status" value="1"/>
</dbReference>
<gene>
    <name evidence="6" type="ordered locus">Isop_1776</name>
</gene>
<dbReference type="eggNOG" id="COG0585">
    <property type="taxonomic scope" value="Bacteria"/>
</dbReference>
<protein>
    <submittedName>
        <fullName evidence="6">tRNA pseudouridine synthase D TruD</fullName>
    </submittedName>
</protein>
<dbReference type="InterPro" id="IPR020119">
    <property type="entry name" value="PsdUridine_synth_TruD_CS"/>
</dbReference>
<dbReference type="RefSeq" id="WP_013564647.1">
    <property type="nucleotide sequence ID" value="NC_014962.1"/>
</dbReference>
<comment type="similarity">
    <text evidence="1">Belongs to the pseudouridine synthase TruD family.</text>
</comment>
<proteinExistence type="inferred from homology"/>
<dbReference type="PANTHER" id="PTHR13326">
    <property type="entry name" value="TRNA PSEUDOURIDINE SYNTHASE D"/>
    <property type="match status" value="1"/>
</dbReference>
<dbReference type="InterPro" id="IPR042214">
    <property type="entry name" value="TruD_catalytic"/>
</dbReference>
<dbReference type="Proteomes" id="UP000008631">
    <property type="component" value="Chromosome"/>
</dbReference>
<dbReference type="GO" id="GO:0001522">
    <property type="term" value="P:pseudouridine synthesis"/>
    <property type="evidence" value="ECO:0007669"/>
    <property type="project" value="InterPro"/>
</dbReference>
<feature type="compositionally biased region" description="Basic residues" evidence="4">
    <location>
        <begin position="461"/>
        <end position="473"/>
    </location>
</feature>
<dbReference type="InterPro" id="IPR001656">
    <property type="entry name" value="PsdUridine_synth_TruD"/>
</dbReference>
<feature type="region of interest" description="Disordered" evidence="4">
    <location>
        <begin position="28"/>
        <end position="55"/>
    </location>
</feature>
<keyword evidence="3" id="KW-0413">Isomerase</keyword>
<dbReference type="Pfam" id="PF01142">
    <property type="entry name" value="TruD"/>
    <property type="match status" value="1"/>
</dbReference>
<keyword evidence="7" id="KW-1185">Reference proteome</keyword>
<dbReference type="Gene3D" id="3.30.70.3160">
    <property type="match status" value="1"/>
</dbReference>
<reference evidence="6 7" key="2">
    <citation type="journal article" date="2011" name="Stand. Genomic Sci.">
        <title>Complete genome sequence of Isosphaera pallida type strain (IS1B).</title>
        <authorList>
            <consortium name="US DOE Joint Genome Institute (JGI-PGF)"/>
            <person name="Goker M."/>
            <person name="Cleland D."/>
            <person name="Saunders E."/>
            <person name="Lapidus A."/>
            <person name="Nolan M."/>
            <person name="Lucas S."/>
            <person name="Hammon N."/>
            <person name="Deshpande S."/>
            <person name="Cheng J.F."/>
            <person name="Tapia R."/>
            <person name="Han C."/>
            <person name="Goodwin L."/>
            <person name="Pitluck S."/>
            <person name="Liolios K."/>
            <person name="Pagani I."/>
            <person name="Ivanova N."/>
            <person name="Mavromatis K."/>
            <person name="Pati A."/>
            <person name="Chen A."/>
            <person name="Palaniappan K."/>
            <person name="Land M."/>
            <person name="Hauser L."/>
            <person name="Chang Y.J."/>
            <person name="Jeffries C.D."/>
            <person name="Detter J.C."/>
            <person name="Beck B."/>
            <person name="Woyke T."/>
            <person name="Bristow J."/>
            <person name="Eisen J.A."/>
            <person name="Markowitz V."/>
            <person name="Hugenholtz P."/>
            <person name="Kyrpides N.C."/>
            <person name="Klenk H.P."/>
        </authorList>
    </citation>
    <scope>NUCLEOTIDE SEQUENCE [LARGE SCALE GENOMIC DNA]</scope>
    <source>
        <strain evidence="7">ATCC 43644 / DSM 9630 / IS1B</strain>
    </source>
</reference>
<reference key="1">
    <citation type="submission" date="2010-11" db="EMBL/GenBank/DDBJ databases">
        <title>The complete sequence of chromosome of Isophaera pallida ATCC 43644.</title>
        <authorList>
            <consortium name="US DOE Joint Genome Institute (JGI-PGF)"/>
            <person name="Lucas S."/>
            <person name="Copeland A."/>
            <person name="Lapidus A."/>
            <person name="Bruce D."/>
            <person name="Goodwin L."/>
            <person name="Pitluck S."/>
            <person name="Kyrpides N."/>
            <person name="Mavromatis K."/>
            <person name="Pagani I."/>
            <person name="Ivanova N."/>
            <person name="Saunders E."/>
            <person name="Brettin T."/>
            <person name="Detter J.C."/>
            <person name="Han C."/>
            <person name="Tapia R."/>
            <person name="Land M."/>
            <person name="Hauser L."/>
            <person name="Markowitz V."/>
            <person name="Cheng J.-F."/>
            <person name="Hugenholtz P."/>
            <person name="Woyke T."/>
            <person name="Wu D."/>
            <person name="Eisen J.A."/>
        </authorList>
    </citation>
    <scope>NUCLEOTIDE SEQUENCE</scope>
    <source>
        <strain>ATCC 43644</strain>
    </source>
</reference>
<dbReference type="STRING" id="575540.Isop_1776"/>